<gene>
    <name evidence="2" type="ORF">P0Y58_21990</name>
</gene>
<dbReference type="SUPFAM" id="SSF46955">
    <property type="entry name" value="Putative DNA-binding domain"/>
    <property type="match status" value="1"/>
</dbReference>
<dbReference type="Proteomes" id="UP001216329">
    <property type="component" value="Chromosome"/>
</dbReference>
<dbReference type="Gene3D" id="1.10.1660.10">
    <property type="match status" value="1"/>
</dbReference>
<keyword evidence="2" id="KW-0238">DNA-binding</keyword>
<accession>A0AAJ6BF55</accession>
<dbReference type="AlphaFoldDB" id="A0AAJ6BF55"/>
<organism evidence="2 3">
    <name type="scientific">Candidatus Pseudomonas phytovorans</name>
    <dbReference type="NCBI Taxonomy" id="3121377"/>
    <lineage>
        <taxon>Bacteria</taxon>
        <taxon>Pseudomonadati</taxon>
        <taxon>Pseudomonadota</taxon>
        <taxon>Gammaproteobacteria</taxon>
        <taxon>Pseudomonadales</taxon>
        <taxon>Pseudomonadaceae</taxon>
        <taxon>Pseudomonas</taxon>
    </lineage>
</organism>
<evidence type="ECO:0000313" key="3">
    <source>
        <dbReference type="Proteomes" id="UP001216329"/>
    </source>
</evidence>
<evidence type="ECO:0000313" key="2">
    <source>
        <dbReference type="EMBL" id="WEK33379.1"/>
    </source>
</evidence>
<evidence type="ECO:0000259" key="1">
    <source>
        <dbReference type="Pfam" id="PF09278"/>
    </source>
</evidence>
<dbReference type="InterPro" id="IPR015358">
    <property type="entry name" value="Tscrpt_reg_MerR_DNA-bd"/>
</dbReference>
<dbReference type="InterPro" id="IPR009061">
    <property type="entry name" value="DNA-bd_dom_put_sf"/>
</dbReference>
<dbReference type="GO" id="GO:0003677">
    <property type="term" value="F:DNA binding"/>
    <property type="evidence" value="ECO:0007669"/>
    <property type="project" value="UniProtKB-KW"/>
</dbReference>
<name>A0AAJ6BF55_9PSED</name>
<sequence>MAFIQGAQSGGFTLAELADILAAKRGNTIDCAQGAAMVAGKMAEIRAKIGALQATYDLLEGERARLVASAIATGLTIPEFICAGA</sequence>
<proteinExistence type="predicted"/>
<dbReference type="Pfam" id="PF09278">
    <property type="entry name" value="MerR-DNA-bind"/>
    <property type="match status" value="1"/>
</dbReference>
<protein>
    <submittedName>
        <fullName evidence="2">MerR family DNA-binding protein</fullName>
    </submittedName>
</protein>
<reference evidence="2" key="1">
    <citation type="submission" date="2023-03" db="EMBL/GenBank/DDBJ databases">
        <title>Andean soil-derived lignocellulolytic bacterial consortium as a source of novel taxa and putative plastic-active enzymes.</title>
        <authorList>
            <person name="Diaz-Garcia L."/>
            <person name="Chuvochina M."/>
            <person name="Feuerriegel G."/>
            <person name="Bunk B."/>
            <person name="Sproer C."/>
            <person name="Streit W.R."/>
            <person name="Rodriguez L.M."/>
            <person name="Overmann J."/>
            <person name="Jimenez D.J."/>
        </authorList>
    </citation>
    <scope>NUCLEOTIDE SEQUENCE</scope>
    <source>
        <strain evidence="2">MAG 876</strain>
    </source>
</reference>
<feature type="domain" description="Transcription regulator MerR DNA binding" evidence="1">
    <location>
        <begin position="1"/>
        <end position="60"/>
    </location>
</feature>
<dbReference type="EMBL" id="CP119325">
    <property type="protein sequence ID" value="WEK33379.1"/>
    <property type="molecule type" value="Genomic_DNA"/>
</dbReference>